<dbReference type="AlphaFoldDB" id="A0A0S6UGU2"/>
<evidence type="ECO:0000313" key="1">
    <source>
        <dbReference type="EMBL" id="GAF27389.1"/>
    </source>
</evidence>
<sequence>MRPEEKQCGALRERAGETRPFYYGCGFIEIKQKRVIKTAFLPASDYTDALAGPARVRPAA</sequence>
<name>A0A0S6UGU2_NEOTH</name>
<organism evidence="1">
    <name type="scientific">Moorella thermoacetica Y72</name>
    <dbReference type="NCBI Taxonomy" id="1325331"/>
    <lineage>
        <taxon>Bacteria</taxon>
        <taxon>Bacillati</taxon>
        <taxon>Bacillota</taxon>
        <taxon>Clostridia</taxon>
        <taxon>Neomoorellales</taxon>
        <taxon>Neomoorellaceae</taxon>
        <taxon>Neomoorella</taxon>
    </lineage>
</organism>
<gene>
    <name evidence="1" type="ORF">MTY_2730</name>
</gene>
<protein>
    <submittedName>
        <fullName evidence="1">4-diphosphocytidyl-2-methyl-D-erithritol synthase</fullName>
    </submittedName>
</protein>
<proteinExistence type="predicted"/>
<dbReference type="RefSeq" id="WP_025775146.1">
    <property type="nucleotide sequence ID" value="NZ_DF238840.1"/>
</dbReference>
<dbReference type="EMBL" id="DF238840">
    <property type="protein sequence ID" value="GAF27389.1"/>
    <property type="molecule type" value="Genomic_DNA"/>
</dbReference>
<reference evidence="1" key="1">
    <citation type="journal article" date="2014" name="Gene">
        <title>Genome-guided analysis of transformation efficiency and carbon dioxide assimilation by Moorella thermoacetica Y72.</title>
        <authorList>
            <person name="Tsukahara K."/>
            <person name="Kita A."/>
            <person name="Nakashimada Y."/>
            <person name="Hoshino T."/>
            <person name="Murakami K."/>
        </authorList>
    </citation>
    <scope>NUCLEOTIDE SEQUENCE [LARGE SCALE GENOMIC DNA]</scope>
    <source>
        <strain evidence="1">Y72</strain>
    </source>
</reference>
<accession>A0A0S6UGU2</accession>
<dbReference type="Proteomes" id="UP000063718">
    <property type="component" value="Unassembled WGS sequence"/>
</dbReference>